<keyword evidence="8" id="KW-0863">Zinc-finger</keyword>
<evidence type="ECO:0000256" key="3">
    <source>
        <dbReference type="ARBA" id="ARBA00004906"/>
    </source>
</evidence>
<comment type="catalytic activity">
    <reaction evidence="1">
        <text>S-ubiquitinyl-[E2 ubiquitin-conjugating enzyme]-L-cysteine + [acceptor protein]-L-lysine = [E2 ubiquitin-conjugating enzyme]-L-cysteine + N(6)-ubiquitinyl-[acceptor protein]-L-lysine.</text>
        <dbReference type="EC" id="2.3.2.27"/>
    </reaction>
</comment>
<keyword evidence="15" id="KW-1185">Reference proteome</keyword>
<sequence length="381" mass="41549">MSSPNRRLLRPNPPSPPDHPTTTVVFCINCFDERPPKKPIPDSGEVVGIVIGASLFCALLFLIIARYFRKRNLSNNHSRTRSPSDNPPILFHTQEDFLDEEQGPQLDHPIWHIRTVGLDRSVVESIAVFKYKAGEGLIEGTECSVCLGEFRDDESLRLLPKCSHGFHVPCIDTWLQSHTNCPLCRAPIVRAGGTDQASLEVPSAVSSSSNGPIEEENLHNHGISVTSSNLSISRVGDVGAGENTIECGSPRIEDGGKIMALPDPGKCGLRIVSDLGDQHRFVGEINQQVRRSFSLDSPTAAEIYGAVSVAMCDRSRGSSRRQALKVKNSSLNTKKSRIGASGRSSFYRMVKSCSFGPSLPKELISMKRSFSSNGNARVLGQ</sequence>
<keyword evidence="7" id="KW-0479">Metal-binding</keyword>
<dbReference type="PROSITE" id="PS50089">
    <property type="entry name" value="ZF_RING_2"/>
    <property type="match status" value="1"/>
</dbReference>
<keyword evidence="6" id="KW-0812">Transmembrane</keyword>
<dbReference type="EC" id="2.3.2.27" evidence="4"/>
<evidence type="ECO:0000256" key="4">
    <source>
        <dbReference type="ARBA" id="ARBA00012483"/>
    </source>
</evidence>
<protein>
    <recommendedName>
        <fullName evidence="4">RING-type E3 ubiquitin transferase</fullName>
        <ecNumber evidence="4">2.3.2.27</ecNumber>
    </recommendedName>
</protein>
<evidence type="ECO:0000256" key="8">
    <source>
        <dbReference type="ARBA" id="ARBA00022771"/>
    </source>
</evidence>
<comment type="subcellular location">
    <subcellularLocation>
        <location evidence="2">Membrane</location>
        <topology evidence="2">Single-pass membrane protein</topology>
    </subcellularLocation>
</comment>
<evidence type="ECO:0000256" key="2">
    <source>
        <dbReference type="ARBA" id="ARBA00004167"/>
    </source>
</evidence>
<evidence type="ECO:0000313" key="15">
    <source>
        <dbReference type="Proteomes" id="UP000233551"/>
    </source>
</evidence>
<dbReference type="SMART" id="SM00184">
    <property type="entry name" value="RING"/>
    <property type="match status" value="1"/>
</dbReference>
<evidence type="ECO:0000256" key="10">
    <source>
        <dbReference type="ARBA" id="ARBA00022833"/>
    </source>
</evidence>
<dbReference type="PANTHER" id="PTHR46913:SF19">
    <property type="entry name" value="RING-TYPE E3 UBIQUITIN TRANSFERASE"/>
    <property type="match status" value="1"/>
</dbReference>
<reference evidence="14 15" key="1">
    <citation type="submission" date="2017-11" db="EMBL/GenBank/DDBJ databases">
        <title>De-novo sequencing of pomegranate (Punica granatum L.) genome.</title>
        <authorList>
            <person name="Akparov Z."/>
            <person name="Amiraslanov A."/>
            <person name="Hajiyeva S."/>
            <person name="Abbasov M."/>
            <person name="Kaur K."/>
            <person name="Hamwieh A."/>
            <person name="Solovyev V."/>
            <person name="Salamov A."/>
            <person name="Braich B."/>
            <person name="Kosarev P."/>
            <person name="Mahmoud A."/>
            <person name="Hajiyev E."/>
            <person name="Babayeva S."/>
            <person name="Izzatullayeva V."/>
            <person name="Mammadov A."/>
            <person name="Mammadov A."/>
            <person name="Sharifova S."/>
            <person name="Ojaghi J."/>
            <person name="Eynullazada K."/>
            <person name="Bayramov B."/>
            <person name="Abdulazimova A."/>
            <person name="Shahmuradov I."/>
        </authorList>
    </citation>
    <scope>NUCLEOTIDE SEQUENCE [LARGE SCALE GENOMIC DNA]</scope>
    <source>
        <strain evidence="15">cv. AG2017</strain>
        <tissue evidence="14">Leaf</tissue>
    </source>
</reference>
<dbReference type="Pfam" id="PF13639">
    <property type="entry name" value="zf-RING_2"/>
    <property type="match status" value="1"/>
</dbReference>
<evidence type="ECO:0000313" key="14">
    <source>
        <dbReference type="EMBL" id="PKI46773.1"/>
    </source>
</evidence>
<evidence type="ECO:0000256" key="13">
    <source>
        <dbReference type="ARBA" id="ARBA00024209"/>
    </source>
</evidence>
<keyword evidence="9" id="KW-0833">Ubl conjugation pathway</keyword>
<dbReference type="GO" id="GO:0016020">
    <property type="term" value="C:membrane"/>
    <property type="evidence" value="ECO:0007669"/>
    <property type="project" value="UniProtKB-SubCell"/>
</dbReference>
<evidence type="ECO:0000256" key="6">
    <source>
        <dbReference type="ARBA" id="ARBA00022692"/>
    </source>
</evidence>
<proteinExistence type="inferred from homology"/>
<organism evidence="14 15">
    <name type="scientific">Punica granatum</name>
    <name type="common">Pomegranate</name>
    <dbReference type="NCBI Taxonomy" id="22663"/>
    <lineage>
        <taxon>Eukaryota</taxon>
        <taxon>Viridiplantae</taxon>
        <taxon>Streptophyta</taxon>
        <taxon>Embryophyta</taxon>
        <taxon>Tracheophyta</taxon>
        <taxon>Spermatophyta</taxon>
        <taxon>Magnoliopsida</taxon>
        <taxon>eudicotyledons</taxon>
        <taxon>Gunneridae</taxon>
        <taxon>Pentapetalae</taxon>
        <taxon>rosids</taxon>
        <taxon>malvids</taxon>
        <taxon>Myrtales</taxon>
        <taxon>Lythraceae</taxon>
        <taxon>Punica</taxon>
    </lineage>
</organism>
<evidence type="ECO:0000256" key="7">
    <source>
        <dbReference type="ARBA" id="ARBA00022723"/>
    </source>
</evidence>
<dbReference type="PANTHER" id="PTHR46913">
    <property type="entry name" value="RING-H2 FINGER PROTEIN ATL16"/>
    <property type="match status" value="1"/>
</dbReference>
<dbReference type="InterPro" id="IPR044600">
    <property type="entry name" value="ATL1/ATL16-like"/>
</dbReference>
<evidence type="ECO:0000256" key="12">
    <source>
        <dbReference type="ARBA" id="ARBA00023136"/>
    </source>
</evidence>
<dbReference type="EMBL" id="PGOL01002584">
    <property type="protein sequence ID" value="PKI46773.1"/>
    <property type="molecule type" value="Genomic_DNA"/>
</dbReference>
<name>A0A2I0ISU0_PUNGR</name>
<dbReference type="STRING" id="22663.A0A2I0ISU0"/>
<keyword evidence="11" id="KW-1133">Transmembrane helix</keyword>
<dbReference type="GO" id="GO:0061630">
    <property type="term" value="F:ubiquitin protein ligase activity"/>
    <property type="evidence" value="ECO:0007669"/>
    <property type="project" value="UniProtKB-EC"/>
</dbReference>
<accession>A0A2I0ISU0</accession>
<dbReference type="GeneID" id="116199571"/>
<keyword evidence="5" id="KW-0808">Transferase</keyword>
<dbReference type="FunFam" id="3.30.40.10:FF:000233">
    <property type="entry name" value="RING-H2 finger protein ATL54"/>
    <property type="match status" value="1"/>
</dbReference>
<evidence type="ECO:0000256" key="11">
    <source>
        <dbReference type="ARBA" id="ARBA00022989"/>
    </source>
</evidence>
<dbReference type="InterPro" id="IPR013083">
    <property type="entry name" value="Znf_RING/FYVE/PHD"/>
</dbReference>
<comment type="caution">
    <text evidence="14">The sequence shown here is derived from an EMBL/GenBank/DDBJ whole genome shotgun (WGS) entry which is preliminary data.</text>
</comment>
<dbReference type="GO" id="GO:0008270">
    <property type="term" value="F:zinc ion binding"/>
    <property type="evidence" value="ECO:0007669"/>
    <property type="project" value="UniProtKB-KW"/>
</dbReference>
<gene>
    <name evidence="14" type="ORF">CRG98_032845</name>
</gene>
<dbReference type="AlphaFoldDB" id="A0A2I0ISU0"/>
<dbReference type="InterPro" id="IPR001841">
    <property type="entry name" value="Znf_RING"/>
</dbReference>
<evidence type="ECO:0000256" key="5">
    <source>
        <dbReference type="ARBA" id="ARBA00022679"/>
    </source>
</evidence>
<keyword evidence="12" id="KW-0472">Membrane</keyword>
<evidence type="ECO:0000256" key="1">
    <source>
        <dbReference type="ARBA" id="ARBA00000900"/>
    </source>
</evidence>
<dbReference type="Proteomes" id="UP000233551">
    <property type="component" value="Unassembled WGS sequence"/>
</dbReference>
<dbReference type="OrthoDB" id="9984778at2759"/>
<dbReference type="SUPFAM" id="SSF57850">
    <property type="entry name" value="RING/U-box"/>
    <property type="match status" value="1"/>
</dbReference>
<keyword evidence="10" id="KW-0862">Zinc</keyword>
<dbReference type="CDD" id="cd16461">
    <property type="entry name" value="RING-H2_EL5-like"/>
    <property type="match status" value="1"/>
</dbReference>
<dbReference type="GO" id="GO:0016567">
    <property type="term" value="P:protein ubiquitination"/>
    <property type="evidence" value="ECO:0007669"/>
    <property type="project" value="UniProtKB-UniPathway"/>
</dbReference>
<dbReference type="UniPathway" id="UPA00143"/>
<evidence type="ECO:0000256" key="9">
    <source>
        <dbReference type="ARBA" id="ARBA00022786"/>
    </source>
</evidence>
<comment type="similarity">
    <text evidence="13">Belongs to the RING-type zinc finger family. ATL subfamily.</text>
</comment>
<comment type="pathway">
    <text evidence="3">Protein modification; protein ubiquitination.</text>
</comment>
<dbReference type="Gene3D" id="3.30.40.10">
    <property type="entry name" value="Zinc/RING finger domain, C3HC4 (zinc finger)"/>
    <property type="match status" value="1"/>
</dbReference>